<accession>A0ABQ5G1G0</accession>
<keyword evidence="2" id="KW-1185">Reference proteome</keyword>
<reference evidence="1" key="1">
    <citation type="journal article" date="2022" name="Int. J. Mol. Sci.">
        <title>Draft Genome of Tanacetum Coccineum: Genomic Comparison of Closely Related Tanacetum-Family Plants.</title>
        <authorList>
            <person name="Yamashiro T."/>
            <person name="Shiraishi A."/>
            <person name="Nakayama K."/>
            <person name="Satake H."/>
        </authorList>
    </citation>
    <scope>NUCLEOTIDE SEQUENCE</scope>
</reference>
<dbReference type="Proteomes" id="UP001151760">
    <property type="component" value="Unassembled WGS sequence"/>
</dbReference>
<reference evidence="1" key="2">
    <citation type="submission" date="2022-01" db="EMBL/GenBank/DDBJ databases">
        <authorList>
            <person name="Yamashiro T."/>
            <person name="Shiraishi A."/>
            <person name="Satake H."/>
            <person name="Nakayama K."/>
        </authorList>
    </citation>
    <scope>NUCLEOTIDE SEQUENCE</scope>
</reference>
<keyword evidence="1" id="KW-0695">RNA-directed DNA polymerase</keyword>
<keyword evidence="1" id="KW-0548">Nucleotidyltransferase</keyword>
<gene>
    <name evidence="1" type="ORF">Tco_1028734</name>
</gene>
<name>A0ABQ5G1G0_9ASTR</name>
<dbReference type="InterPro" id="IPR021109">
    <property type="entry name" value="Peptidase_aspartic_dom_sf"/>
</dbReference>
<dbReference type="InterPro" id="IPR032567">
    <property type="entry name" value="RTL1-rel"/>
</dbReference>
<dbReference type="CDD" id="cd00303">
    <property type="entry name" value="retropepsin_like"/>
    <property type="match status" value="1"/>
</dbReference>
<dbReference type="PANTHER" id="PTHR15503:SF45">
    <property type="entry name" value="RNA-DIRECTED DNA POLYMERASE HOMOLOG"/>
    <property type="match status" value="1"/>
</dbReference>
<dbReference type="GO" id="GO:0003964">
    <property type="term" value="F:RNA-directed DNA polymerase activity"/>
    <property type="evidence" value="ECO:0007669"/>
    <property type="project" value="UniProtKB-KW"/>
</dbReference>
<dbReference type="Gene3D" id="2.40.70.10">
    <property type="entry name" value="Acid Proteases"/>
    <property type="match status" value="1"/>
</dbReference>
<protein>
    <submittedName>
        <fullName evidence="1">Reverse transcriptase domain-containing protein</fullName>
    </submittedName>
</protein>
<dbReference type="Pfam" id="PF08284">
    <property type="entry name" value="RVP_2"/>
    <property type="match status" value="1"/>
</dbReference>
<proteinExistence type="predicted"/>
<evidence type="ECO:0000313" key="1">
    <source>
        <dbReference type="EMBL" id="GJT69448.1"/>
    </source>
</evidence>
<comment type="caution">
    <text evidence="1">The sequence shown here is derived from an EMBL/GenBank/DDBJ whole genome shotgun (WGS) entry which is preliminary data.</text>
</comment>
<dbReference type="PANTHER" id="PTHR15503">
    <property type="entry name" value="LDOC1 RELATED"/>
    <property type="match status" value="1"/>
</dbReference>
<evidence type="ECO:0000313" key="2">
    <source>
        <dbReference type="Proteomes" id="UP001151760"/>
    </source>
</evidence>
<dbReference type="EMBL" id="BQNB010017989">
    <property type="protein sequence ID" value="GJT69448.1"/>
    <property type="molecule type" value="Genomic_DNA"/>
</dbReference>
<sequence length="232" mass="26536">MGRRVISIRLNRTPKNYNNNARNLRAPARGRVHVIEAEEAVQNQNMMTGVFLLNGHFVSIIFDSGADRSFVSLEIRPLLEQKSKSLEEIFTIEYANGHEYEAREILLNCKLNLNDNFFNIDLIPIELKNFDVDGKTLVVQRDKPARNLKIISAIKMHKYLKRECFAFLAHVVERDQKVKSIQDIPVVKNYPEVFPENLLGPPPSRQVEFQIKLVPGAAPVAKALYRLAPSKM</sequence>
<organism evidence="1 2">
    <name type="scientific">Tanacetum coccineum</name>
    <dbReference type="NCBI Taxonomy" id="301880"/>
    <lineage>
        <taxon>Eukaryota</taxon>
        <taxon>Viridiplantae</taxon>
        <taxon>Streptophyta</taxon>
        <taxon>Embryophyta</taxon>
        <taxon>Tracheophyta</taxon>
        <taxon>Spermatophyta</taxon>
        <taxon>Magnoliopsida</taxon>
        <taxon>eudicotyledons</taxon>
        <taxon>Gunneridae</taxon>
        <taxon>Pentapetalae</taxon>
        <taxon>asterids</taxon>
        <taxon>campanulids</taxon>
        <taxon>Asterales</taxon>
        <taxon>Asteraceae</taxon>
        <taxon>Asteroideae</taxon>
        <taxon>Anthemideae</taxon>
        <taxon>Anthemidinae</taxon>
        <taxon>Tanacetum</taxon>
    </lineage>
</organism>
<keyword evidence="1" id="KW-0808">Transferase</keyword>